<dbReference type="Proteomes" id="UP000022910">
    <property type="component" value="Unassembled WGS sequence"/>
</dbReference>
<dbReference type="SMR" id="A0A015KVA0"/>
<dbReference type="Pfam" id="PF08238">
    <property type="entry name" value="Sel1"/>
    <property type="match status" value="7"/>
</dbReference>
<dbReference type="AlphaFoldDB" id="A0A015KVA0"/>
<dbReference type="EMBL" id="JEMT01023731">
    <property type="protein sequence ID" value="EXX63911.1"/>
    <property type="molecule type" value="Genomic_DNA"/>
</dbReference>
<dbReference type="SUPFAM" id="SSF81901">
    <property type="entry name" value="HCP-like"/>
    <property type="match status" value="1"/>
</dbReference>
<keyword evidence="2" id="KW-1185">Reference proteome</keyword>
<dbReference type="PANTHER" id="PTHR43628">
    <property type="entry name" value="ACTIVATOR OF C KINASE PROTEIN 1-RELATED"/>
    <property type="match status" value="1"/>
</dbReference>
<evidence type="ECO:0000313" key="1">
    <source>
        <dbReference type="EMBL" id="EXX63911.1"/>
    </source>
</evidence>
<evidence type="ECO:0000313" key="2">
    <source>
        <dbReference type="Proteomes" id="UP000022910"/>
    </source>
</evidence>
<dbReference type="InterPro" id="IPR011990">
    <property type="entry name" value="TPR-like_helical_dom_sf"/>
</dbReference>
<organism evidence="1 2">
    <name type="scientific">Rhizophagus irregularis (strain DAOM 197198w)</name>
    <name type="common">Glomus intraradices</name>
    <dbReference type="NCBI Taxonomy" id="1432141"/>
    <lineage>
        <taxon>Eukaryota</taxon>
        <taxon>Fungi</taxon>
        <taxon>Fungi incertae sedis</taxon>
        <taxon>Mucoromycota</taxon>
        <taxon>Glomeromycotina</taxon>
        <taxon>Glomeromycetes</taxon>
        <taxon>Glomerales</taxon>
        <taxon>Glomeraceae</taxon>
        <taxon>Rhizophagus</taxon>
    </lineage>
</organism>
<dbReference type="PANTHER" id="PTHR43628:SF1">
    <property type="entry name" value="CHITIN SYNTHASE REGULATORY FACTOR 2-RELATED"/>
    <property type="match status" value="1"/>
</dbReference>
<dbReference type="HOGENOM" id="CLU_000288_36_14_1"/>
<name>A0A015KVA0_RHIIW</name>
<dbReference type="OrthoDB" id="2384430at2759"/>
<comment type="caution">
    <text evidence="1">The sequence shown here is derived from an EMBL/GenBank/DDBJ whole genome shotgun (WGS) entry which is preliminary data.</text>
</comment>
<proteinExistence type="predicted"/>
<sequence>MTNNNINNNNNEDKNNTSIIDSISFESDIVNYDSSSFKFNITTSPSLIVNNILSFNNFVTKFFKELMQELYVTLLNIEFEDGDYTTDDKFNIFIDTFLLEYDLDPKNVLEIIISNSQNILCFSSLIGFFYQHGIGCEVNEIKASNIFSNTIKNNHKEILSQFSFDQKNKPISFSNDDIKELNGIIAQYFYSLLLYKNVIFHRIDNYKLHIKNAEKGDDVSQYYIGNCYCYGINTKKDFSKAIEWYSKSSEGGNIKAMCGLGCCYEYGYGVIKDKKKAFKLYLKSAEGGYRRALYELGNRYHYGNCTSKDEDKAFECYLKAAEKGHNSSQYLVANYYYDGKDIPKNEEKGFYWTRKAAINGNADAQFKMAEYYINNSISKNESKAFKWYMKLAKENKLKAIYLVAKCYRDGIGTDKNLKEATTWIKKYELSKPYFKPYITLYKFLDGADIDVSSIASHTRM</sequence>
<dbReference type="Gene3D" id="1.25.40.10">
    <property type="entry name" value="Tetratricopeptide repeat domain"/>
    <property type="match status" value="1"/>
</dbReference>
<accession>A0A015KVA0</accession>
<dbReference type="SMART" id="SM00671">
    <property type="entry name" value="SEL1"/>
    <property type="match status" value="7"/>
</dbReference>
<gene>
    <name evidence="1" type="ORF">RirG_147770</name>
</gene>
<dbReference type="InterPro" id="IPR052945">
    <property type="entry name" value="Mitotic_Regulator"/>
</dbReference>
<protein>
    <submittedName>
        <fullName evidence="1">Skt5p</fullName>
    </submittedName>
</protein>
<reference evidence="1 2" key="1">
    <citation type="submission" date="2014-02" db="EMBL/GenBank/DDBJ databases">
        <title>Single nucleus genome sequencing reveals high similarity among nuclei of an endomycorrhizal fungus.</title>
        <authorList>
            <person name="Lin K."/>
            <person name="Geurts R."/>
            <person name="Zhang Z."/>
            <person name="Limpens E."/>
            <person name="Saunders D.G."/>
            <person name="Mu D."/>
            <person name="Pang E."/>
            <person name="Cao H."/>
            <person name="Cha H."/>
            <person name="Lin T."/>
            <person name="Zhou Q."/>
            <person name="Shang Y."/>
            <person name="Li Y."/>
            <person name="Ivanov S."/>
            <person name="Sharma T."/>
            <person name="Velzen R.V."/>
            <person name="Ruijter N.D."/>
            <person name="Aanen D.K."/>
            <person name="Win J."/>
            <person name="Kamoun S."/>
            <person name="Bisseling T."/>
            <person name="Huang S."/>
        </authorList>
    </citation>
    <scope>NUCLEOTIDE SEQUENCE [LARGE SCALE GENOMIC DNA]</scope>
    <source>
        <strain evidence="2">DAOM197198w</strain>
    </source>
</reference>
<dbReference type="InterPro" id="IPR006597">
    <property type="entry name" value="Sel1-like"/>
</dbReference>
<dbReference type="STRING" id="1432141.A0A015KVA0"/>